<evidence type="ECO:0000259" key="2">
    <source>
        <dbReference type="Pfam" id="PF04183"/>
    </source>
</evidence>
<dbReference type="GO" id="GO:0019290">
    <property type="term" value="P:siderophore biosynthetic process"/>
    <property type="evidence" value="ECO:0007669"/>
    <property type="project" value="InterPro"/>
</dbReference>
<dbReference type="InterPro" id="IPR037455">
    <property type="entry name" value="LucA/IucC-like"/>
</dbReference>
<dbReference type="Proteomes" id="UP000229098">
    <property type="component" value="Unassembled WGS sequence"/>
</dbReference>
<dbReference type="Pfam" id="PF04183">
    <property type="entry name" value="IucA_IucC"/>
    <property type="match status" value="1"/>
</dbReference>
<name>A0A2M8KY51_9BACT</name>
<accession>A0A2M8KY51</accession>
<dbReference type="Gene3D" id="1.10.510.40">
    <property type="match status" value="1"/>
</dbReference>
<dbReference type="PANTHER" id="PTHR34384:SF5">
    <property type="entry name" value="L-2,3-DIAMINOPROPANOATE--CITRATE LIGASE"/>
    <property type="match status" value="1"/>
</dbReference>
<reference evidence="4" key="1">
    <citation type="submission" date="2017-09" db="EMBL/GenBank/DDBJ databases">
        <title>Depth-based differentiation of microbial function through sediment-hosted aquifers and enrichment of novel symbionts in the deep terrestrial subsurface.</title>
        <authorList>
            <person name="Probst A.J."/>
            <person name="Ladd B."/>
            <person name="Jarett J.K."/>
            <person name="Geller-Mcgrath D.E."/>
            <person name="Sieber C.M.K."/>
            <person name="Emerson J.B."/>
            <person name="Anantharaman K."/>
            <person name="Thomas B.C."/>
            <person name="Malmstrom R."/>
            <person name="Stieglmeier M."/>
            <person name="Klingl A."/>
            <person name="Woyke T."/>
            <person name="Ryan C.M."/>
            <person name="Banfield J.F."/>
        </authorList>
    </citation>
    <scope>NUCLEOTIDE SEQUENCE [LARGE SCALE GENOMIC DNA]</scope>
</reference>
<evidence type="ECO:0000313" key="3">
    <source>
        <dbReference type="EMBL" id="PJE64858.1"/>
    </source>
</evidence>
<dbReference type="EMBL" id="PFEF01000003">
    <property type="protein sequence ID" value="PJE64858.1"/>
    <property type="molecule type" value="Genomic_DNA"/>
</dbReference>
<proteinExistence type="inferred from homology"/>
<dbReference type="AlphaFoldDB" id="A0A2M8KY51"/>
<comment type="caution">
    <text evidence="3">The sequence shown here is derived from an EMBL/GenBank/DDBJ whole genome shotgun (WGS) entry which is preliminary data.</text>
</comment>
<evidence type="ECO:0000256" key="1">
    <source>
        <dbReference type="ARBA" id="ARBA00007832"/>
    </source>
</evidence>
<feature type="domain" description="Aerobactin siderophore biosynthesis IucA/IucC N-terminal" evidence="2">
    <location>
        <begin position="100"/>
        <end position="209"/>
    </location>
</feature>
<sequence length="402" mass="45538">MKLGDLFVGDALSHTIYGERYLNDSKGSFYDYSDVDARYDPQGPIPHINLPYTLLALEKCIVLQSVPPKELLDWVRIGGKYRFFWHPDVARPGLDVAGTVCTQPTSSTRTLLTENGLRVYIKTDLDKKHFRFIRRLHRSSIEHSIAVCSDLRSMCNERSDTGRYAFLPESLGVVVQGGDYEGSGVIFRETRPHPPVEDVRVLMPYHSLYASDPQEPDDEPLLVQIVKLHGNRHPLEYFVAEIIGPILEAWTLLISVRGLLPELHGQNTLAEIDANLKLRRAVHRDFQGIYSDSRTRSALGLPLFTKHVAGTESGTTVQSQYSHVFDGMIGRYLLVRLSRAFCAHFSVPYEQIISEIRNYHHAIPAWKVADFPPMTYRFGTSAKDQVGNEVQLVDSGEKPEFR</sequence>
<evidence type="ECO:0000313" key="4">
    <source>
        <dbReference type="Proteomes" id="UP000229098"/>
    </source>
</evidence>
<gene>
    <name evidence="3" type="ORF">COU90_01170</name>
</gene>
<organism evidence="3 4">
    <name type="scientific">Candidatus Ryanbacteria bacterium CG10_big_fil_rev_8_21_14_0_10_43_42</name>
    <dbReference type="NCBI Taxonomy" id="1974864"/>
    <lineage>
        <taxon>Bacteria</taxon>
        <taxon>Candidatus Ryaniibacteriota</taxon>
    </lineage>
</organism>
<dbReference type="InterPro" id="IPR007310">
    <property type="entry name" value="Aerobactin_biosyn_IucA/IucC_N"/>
</dbReference>
<comment type="similarity">
    <text evidence="1">Belongs to the IucA/IucC family.</text>
</comment>
<dbReference type="PANTHER" id="PTHR34384">
    <property type="entry name" value="L-2,3-DIAMINOPROPANOATE--CITRATE LIGASE"/>
    <property type="match status" value="1"/>
</dbReference>
<protein>
    <recommendedName>
        <fullName evidence="2">Aerobactin siderophore biosynthesis IucA/IucC N-terminal domain-containing protein</fullName>
    </recommendedName>
</protein>